<feature type="signal peptide" evidence="2">
    <location>
        <begin position="1"/>
        <end position="22"/>
    </location>
</feature>
<organism evidence="3 4">
    <name type="scientific">Methylophilus rhizosphaerae</name>
    <dbReference type="NCBI Taxonomy" id="492660"/>
    <lineage>
        <taxon>Bacteria</taxon>
        <taxon>Pseudomonadati</taxon>
        <taxon>Pseudomonadota</taxon>
        <taxon>Betaproteobacteria</taxon>
        <taxon>Nitrosomonadales</taxon>
        <taxon>Methylophilaceae</taxon>
        <taxon>Methylophilus</taxon>
    </lineage>
</organism>
<name>A0A1G8Z9F1_9PROT</name>
<evidence type="ECO:0000256" key="2">
    <source>
        <dbReference type="SAM" id="SignalP"/>
    </source>
</evidence>
<dbReference type="OrthoDB" id="8537480at2"/>
<evidence type="ECO:0000313" key="3">
    <source>
        <dbReference type="EMBL" id="SDK11613.1"/>
    </source>
</evidence>
<keyword evidence="4" id="KW-1185">Reference proteome</keyword>
<protein>
    <submittedName>
        <fullName evidence="3">Uncharacterized protein</fullName>
    </submittedName>
</protein>
<reference evidence="4" key="1">
    <citation type="submission" date="2016-10" db="EMBL/GenBank/DDBJ databases">
        <authorList>
            <person name="Varghese N."/>
            <person name="Submissions S."/>
        </authorList>
    </citation>
    <scope>NUCLEOTIDE SEQUENCE [LARGE SCALE GENOMIC DNA]</scope>
    <source>
        <strain evidence="4">CBMB127</strain>
    </source>
</reference>
<evidence type="ECO:0000256" key="1">
    <source>
        <dbReference type="SAM" id="MobiDB-lite"/>
    </source>
</evidence>
<accession>A0A1G8Z9F1</accession>
<keyword evidence="2" id="KW-0732">Signal</keyword>
<proteinExistence type="predicted"/>
<evidence type="ECO:0000313" key="4">
    <source>
        <dbReference type="Proteomes" id="UP000198629"/>
    </source>
</evidence>
<feature type="chain" id="PRO_5011569274" evidence="2">
    <location>
        <begin position="23"/>
        <end position="105"/>
    </location>
</feature>
<gene>
    <name evidence="3" type="ORF">SAMN05192566_0165</name>
</gene>
<dbReference type="AlphaFoldDB" id="A0A1G8Z9F1"/>
<dbReference type="EMBL" id="FNFX01000001">
    <property type="protein sequence ID" value="SDK11613.1"/>
    <property type="molecule type" value="Genomic_DNA"/>
</dbReference>
<sequence>MRVHPLLLVLLLLPALGQPAFARSILTEQNDAASARDAYGDAISKLDDIRQKIKSQQELVNREQEKLKQYQADEVQAQQDLETKKSTFEQKSKTLDNAWKQRNDY</sequence>
<feature type="region of interest" description="Disordered" evidence="1">
    <location>
        <begin position="83"/>
        <end position="105"/>
    </location>
</feature>
<dbReference type="RefSeq" id="WP_091468357.1">
    <property type="nucleotide sequence ID" value="NZ_FNFX01000001.1"/>
</dbReference>
<dbReference type="Proteomes" id="UP000198629">
    <property type="component" value="Unassembled WGS sequence"/>
</dbReference>